<feature type="domain" description="Cgl0159-like" evidence="2">
    <location>
        <begin position="38"/>
        <end position="288"/>
    </location>
</feature>
<dbReference type="Gene3D" id="3.20.20.70">
    <property type="entry name" value="Aldolase class I"/>
    <property type="match status" value="1"/>
</dbReference>
<evidence type="ECO:0000256" key="1">
    <source>
        <dbReference type="SAM" id="MobiDB-lite"/>
    </source>
</evidence>
<dbReference type="Proteomes" id="UP000320806">
    <property type="component" value="Unassembled WGS sequence"/>
</dbReference>
<dbReference type="AlphaFoldDB" id="A0A542EBU0"/>
<feature type="region of interest" description="Disordered" evidence="1">
    <location>
        <begin position="294"/>
        <end position="326"/>
    </location>
</feature>
<keyword evidence="4" id="KW-1185">Reference proteome</keyword>
<proteinExistence type="predicted"/>
<protein>
    <recommendedName>
        <fullName evidence="2">Cgl0159-like domain-containing protein</fullName>
    </recommendedName>
</protein>
<accession>A0A542EBU0</accession>
<evidence type="ECO:0000313" key="3">
    <source>
        <dbReference type="EMBL" id="TQJ12791.1"/>
    </source>
</evidence>
<sequence length="326" mass="34481">MRLSDTEIHQLTRRRISDPDAIASAWATRGRRKGPDSRLLIVAADHPARGALGVRDNNDAMASRPELLGRLVTALANPRVDGVLATADVLEDLLLLGALDDKLVIGSMNRGGLQGAGFEFDDRFTGYTAAQIDDFGLDGGKTLARICLQDSGTVATLQATARAVDELATRRKIAMIEPFWSEFGTDGRARNILTADATIRSMHVASGLGATSAYTWLKVPIVPEMHRVLEATTLPTLLLGGDPTTDSDETYASWEDALSAPSAAGLVIGRALLFPPDDDVAAAVDVAARLVHGTEPSSSGRVTDEWPGYTPATGSQPGHSAKGTES</sequence>
<dbReference type="InterPro" id="IPR054574">
    <property type="entry name" value="Cgl0159_dom"/>
</dbReference>
<reference evidence="3 4" key="1">
    <citation type="submission" date="2019-06" db="EMBL/GenBank/DDBJ databases">
        <title>Sequencing the genomes of 1000 actinobacteria strains.</title>
        <authorList>
            <person name="Klenk H.-P."/>
        </authorList>
    </citation>
    <scope>NUCLEOTIDE SEQUENCE [LARGE SCALE GENOMIC DNA]</scope>
    <source>
        <strain evidence="3 4">DSM 19828</strain>
    </source>
</reference>
<gene>
    <name evidence="3" type="ORF">FB459_0156</name>
</gene>
<evidence type="ECO:0000259" key="2">
    <source>
        <dbReference type="Pfam" id="PF22649"/>
    </source>
</evidence>
<dbReference type="EMBL" id="VFMO01000001">
    <property type="protein sequence ID" value="TQJ12791.1"/>
    <property type="molecule type" value="Genomic_DNA"/>
</dbReference>
<comment type="caution">
    <text evidence="3">The sequence shown here is derived from an EMBL/GenBank/DDBJ whole genome shotgun (WGS) entry which is preliminary data.</text>
</comment>
<organism evidence="3 4">
    <name type="scientific">Yimella lutea</name>
    <dbReference type="NCBI Taxonomy" id="587872"/>
    <lineage>
        <taxon>Bacteria</taxon>
        <taxon>Bacillati</taxon>
        <taxon>Actinomycetota</taxon>
        <taxon>Actinomycetes</taxon>
        <taxon>Micrococcales</taxon>
        <taxon>Dermacoccaceae</taxon>
        <taxon>Yimella</taxon>
    </lineage>
</organism>
<dbReference type="InterPro" id="IPR013785">
    <property type="entry name" value="Aldolase_TIM"/>
</dbReference>
<dbReference type="SUPFAM" id="SSF51569">
    <property type="entry name" value="Aldolase"/>
    <property type="match status" value="1"/>
</dbReference>
<dbReference type="Pfam" id="PF22649">
    <property type="entry name" value="Cgl0159"/>
    <property type="match status" value="1"/>
</dbReference>
<evidence type="ECO:0000313" key="4">
    <source>
        <dbReference type="Proteomes" id="UP000320806"/>
    </source>
</evidence>
<name>A0A542EBU0_9MICO</name>